<keyword evidence="2" id="KW-1185">Reference proteome</keyword>
<protein>
    <submittedName>
        <fullName evidence="1">Uncharacterized protein</fullName>
    </submittedName>
</protein>
<evidence type="ECO:0000313" key="2">
    <source>
        <dbReference type="Proteomes" id="UP000276215"/>
    </source>
</evidence>
<dbReference type="AlphaFoldDB" id="A0A3N4JCZ3"/>
<dbReference type="EMBL" id="ML120417">
    <property type="protein sequence ID" value="RPA96143.1"/>
    <property type="molecule type" value="Genomic_DNA"/>
</dbReference>
<accession>A0A3N4JCZ3</accession>
<evidence type="ECO:0000313" key="1">
    <source>
        <dbReference type="EMBL" id="RPA96143.1"/>
    </source>
</evidence>
<proteinExistence type="predicted"/>
<reference evidence="1 2" key="1">
    <citation type="journal article" date="2018" name="Nat. Ecol. Evol.">
        <title>Pezizomycetes genomes reveal the molecular basis of ectomycorrhizal truffle lifestyle.</title>
        <authorList>
            <person name="Murat C."/>
            <person name="Payen T."/>
            <person name="Noel B."/>
            <person name="Kuo A."/>
            <person name="Morin E."/>
            <person name="Chen J."/>
            <person name="Kohler A."/>
            <person name="Krizsan K."/>
            <person name="Balestrini R."/>
            <person name="Da Silva C."/>
            <person name="Montanini B."/>
            <person name="Hainaut M."/>
            <person name="Levati E."/>
            <person name="Barry K.W."/>
            <person name="Belfiori B."/>
            <person name="Cichocki N."/>
            <person name="Clum A."/>
            <person name="Dockter R.B."/>
            <person name="Fauchery L."/>
            <person name="Guy J."/>
            <person name="Iotti M."/>
            <person name="Le Tacon F."/>
            <person name="Lindquist E.A."/>
            <person name="Lipzen A."/>
            <person name="Malagnac F."/>
            <person name="Mello A."/>
            <person name="Molinier V."/>
            <person name="Miyauchi S."/>
            <person name="Poulain J."/>
            <person name="Riccioni C."/>
            <person name="Rubini A."/>
            <person name="Sitrit Y."/>
            <person name="Splivallo R."/>
            <person name="Traeger S."/>
            <person name="Wang M."/>
            <person name="Zifcakova L."/>
            <person name="Wipf D."/>
            <person name="Zambonelli A."/>
            <person name="Paolocci F."/>
            <person name="Nowrousian M."/>
            <person name="Ottonello S."/>
            <person name="Baldrian P."/>
            <person name="Spatafora J.W."/>
            <person name="Henrissat B."/>
            <person name="Nagy L.G."/>
            <person name="Aury J.M."/>
            <person name="Wincker P."/>
            <person name="Grigoriev I.V."/>
            <person name="Bonfante P."/>
            <person name="Martin F.M."/>
        </authorList>
    </citation>
    <scope>NUCLEOTIDE SEQUENCE [LARGE SCALE GENOMIC DNA]</scope>
    <source>
        <strain evidence="1 2">120613-1</strain>
    </source>
</reference>
<dbReference type="Proteomes" id="UP000276215">
    <property type="component" value="Unassembled WGS sequence"/>
</dbReference>
<organism evidence="1 2">
    <name type="scientific">Choiromyces venosus 120613-1</name>
    <dbReference type="NCBI Taxonomy" id="1336337"/>
    <lineage>
        <taxon>Eukaryota</taxon>
        <taxon>Fungi</taxon>
        <taxon>Dikarya</taxon>
        <taxon>Ascomycota</taxon>
        <taxon>Pezizomycotina</taxon>
        <taxon>Pezizomycetes</taxon>
        <taxon>Pezizales</taxon>
        <taxon>Tuberaceae</taxon>
        <taxon>Choiromyces</taxon>
    </lineage>
</organism>
<gene>
    <name evidence="1" type="ORF">L873DRAFT_1926413</name>
</gene>
<dbReference type="OrthoDB" id="195446at2759"/>
<name>A0A3N4JCZ3_9PEZI</name>
<sequence>MEASTTRLIHYTLQEYLCTHPELFNNAHSAMTETCLTYLNFQSIKSLLPCPSPESPDTPFLEYSSLHWGSHARVELPDRAESLALQILMGMIITYLPDRF</sequence>